<dbReference type="OrthoDB" id="3772768at2"/>
<dbReference type="PANTHER" id="PTHR47245:SF2">
    <property type="entry name" value="PEPTIDYL-PROLYL CIS-TRANS ISOMERASE HP_0175-RELATED"/>
    <property type="match status" value="1"/>
</dbReference>
<keyword evidence="1" id="KW-0697">Rotamase</keyword>
<protein>
    <submittedName>
        <fullName evidence="4">Parvulin peptidyl-prolyl isomerase</fullName>
    </submittedName>
</protein>
<organism evidence="4 5">
    <name type="scientific">Aeromicrobium terrae</name>
    <dbReference type="NCBI Taxonomy" id="2498846"/>
    <lineage>
        <taxon>Bacteria</taxon>
        <taxon>Bacillati</taxon>
        <taxon>Actinomycetota</taxon>
        <taxon>Actinomycetes</taxon>
        <taxon>Propionibacteriales</taxon>
        <taxon>Nocardioidaceae</taxon>
        <taxon>Aeromicrobium</taxon>
    </lineage>
</organism>
<dbReference type="InterPro" id="IPR027304">
    <property type="entry name" value="Trigger_fact/SurA_dom_sf"/>
</dbReference>
<dbReference type="Pfam" id="PF13624">
    <property type="entry name" value="SurA_N_3"/>
    <property type="match status" value="1"/>
</dbReference>
<name>A0A5C8NI50_9ACTN</name>
<dbReference type="PANTHER" id="PTHR47245">
    <property type="entry name" value="PEPTIDYLPROLYL ISOMERASE"/>
    <property type="match status" value="1"/>
</dbReference>
<dbReference type="InterPro" id="IPR046357">
    <property type="entry name" value="PPIase_dom_sf"/>
</dbReference>
<evidence type="ECO:0000256" key="1">
    <source>
        <dbReference type="PROSITE-ProRule" id="PRU00278"/>
    </source>
</evidence>
<dbReference type="AlphaFoldDB" id="A0A5C8NI50"/>
<keyword evidence="1 4" id="KW-0413">Isomerase</keyword>
<evidence type="ECO:0000313" key="4">
    <source>
        <dbReference type="EMBL" id="TXL60697.1"/>
    </source>
</evidence>
<feature type="chain" id="PRO_5039195976" evidence="2">
    <location>
        <begin position="28"/>
        <end position="337"/>
    </location>
</feature>
<evidence type="ECO:0000313" key="5">
    <source>
        <dbReference type="Proteomes" id="UP000321571"/>
    </source>
</evidence>
<feature type="signal peptide" evidence="2">
    <location>
        <begin position="1"/>
        <end position="27"/>
    </location>
</feature>
<sequence length="337" mass="36278">MNRHVSKLPLVALVVAVVAATVGGVAASADDSSVPDGAAFVVGKDVVTVEELDERIDALRALYGIVPPKAGKDLETFRRDAAKSVAVSMILDRQEARRGIRISDKQARDALDRYIAEQFGEGGREDFVRALGNVGTSEQDVLEELKRQLAVQRLMKDVIGSVSISDAELAAEFERRKAELGVPERRTVQNIVVADEAGAKSALDRLEKGESFRAVAADVSIDESTKDKAGELGAVAREQLEPAVGRAVFGTSKGDYYGPVEGQFGWNVGTVTAVAKPKPADFARDGAAFRTQLEAETRDDRWTSWLTARIRAADVRYADDYRPAHPDAAPTESVPAS</sequence>
<dbReference type="SUPFAM" id="SSF54534">
    <property type="entry name" value="FKBP-like"/>
    <property type="match status" value="1"/>
</dbReference>
<proteinExistence type="predicted"/>
<keyword evidence="2" id="KW-0732">Signal</keyword>
<feature type="domain" description="PpiC" evidence="3">
    <location>
        <begin position="183"/>
        <end position="273"/>
    </location>
</feature>
<dbReference type="Gene3D" id="3.10.50.40">
    <property type="match status" value="1"/>
</dbReference>
<keyword evidence="5" id="KW-1185">Reference proteome</keyword>
<evidence type="ECO:0000256" key="2">
    <source>
        <dbReference type="SAM" id="SignalP"/>
    </source>
</evidence>
<dbReference type="Pfam" id="PF13145">
    <property type="entry name" value="Rotamase_2"/>
    <property type="match status" value="1"/>
</dbReference>
<dbReference type="EMBL" id="VDUX01000004">
    <property type="protein sequence ID" value="TXL60697.1"/>
    <property type="molecule type" value="Genomic_DNA"/>
</dbReference>
<dbReference type="InterPro" id="IPR000297">
    <property type="entry name" value="PPIase_PpiC"/>
</dbReference>
<accession>A0A5C8NI50</accession>
<dbReference type="Gene3D" id="1.10.4030.10">
    <property type="entry name" value="Porin chaperone SurA, peptide-binding domain"/>
    <property type="match status" value="1"/>
</dbReference>
<dbReference type="RefSeq" id="WP_147686228.1">
    <property type="nucleotide sequence ID" value="NZ_VDUX01000004.1"/>
</dbReference>
<dbReference type="PROSITE" id="PS50198">
    <property type="entry name" value="PPIC_PPIASE_2"/>
    <property type="match status" value="1"/>
</dbReference>
<dbReference type="Proteomes" id="UP000321571">
    <property type="component" value="Unassembled WGS sequence"/>
</dbReference>
<gene>
    <name evidence="4" type="ORF">FHP06_09715</name>
</gene>
<reference evidence="4 5" key="1">
    <citation type="submission" date="2019-06" db="EMBL/GenBank/DDBJ databases">
        <title>Aeromicrobium sp. nov., isolated from a maize field.</title>
        <authorList>
            <person name="Lin S.-Y."/>
            <person name="Tsai C.-F."/>
            <person name="Young C.-C."/>
        </authorList>
    </citation>
    <scope>NUCLEOTIDE SEQUENCE [LARGE SCALE GENOMIC DNA]</scope>
    <source>
        <strain evidence="4 5">CC-CFT486</strain>
    </source>
</reference>
<dbReference type="InterPro" id="IPR050245">
    <property type="entry name" value="PrsA_foldase"/>
</dbReference>
<dbReference type="GO" id="GO:0003755">
    <property type="term" value="F:peptidyl-prolyl cis-trans isomerase activity"/>
    <property type="evidence" value="ECO:0007669"/>
    <property type="project" value="UniProtKB-KW"/>
</dbReference>
<dbReference type="SUPFAM" id="SSF109998">
    <property type="entry name" value="Triger factor/SurA peptide-binding domain-like"/>
    <property type="match status" value="1"/>
</dbReference>
<evidence type="ECO:0000259" key="3">
    <source>
        <dbReference type="PROSITE" id="PS50198"/>
    </source>
</evidence>
<comment type="caution">
    <text evidence="4">The sequence shown here is derived from an EMBL/GenBank/DDBJ whole genome shotgun (WGS) entry which is preliminary data.</text>
</comment>